<protein>
    <recommendedName>
        <fullName evidence="1">Fibronectin type-III domain-containing protein</fullName>
    </recommendedName>
</protein>
<dbReference type="CDD" id="cd00063">
    <property type="entry name" value="FN3"/>
    <property type="match status" value="1"/>
</dbReference>
<sequence length="373" mass="42168">MHRYAFCIGAILWIPLFLAFQGCGKKTLPLPEVRQVLPEISIEKADITGEGIVISWKLPETGEIRSPAGKKHKNETGRFENYPYCFVVEKAEISRGGTLCMECPDLPWEQSTCLHPAFPGPAAFDGRTMKWKDGNVRRGHAYRYRVVVYDVGTQRPLVYSSPFDLVVSEPPVSIEKGNAKSDEKGIFLTWFLPANGSVQKNAGEIRFAVERRSEASQWKRVDAGDLGNTSYLDTEVKPGMTYEYRVTPYLKKGAVTVWGTPFVLPPIAAEDRMLPPPPKTVWVVPGKEGLEIHWLEVTKPVKGYHVYRKYEDGTILRLTQQPVEHPPFIDKGVKKNVVYFYAVSSLSPYPPYREGLVSSWVEIRNVFSGKEER</sequence>
<feature type="domain" description="Fibronectin type-III" evidence="1">
    <location>
        <begin position="170"/>
        <end position="271"/>
    </location>
</feature>
<dbReference type="STRING" id="39841.SAMN05660836_02608"/>
<dbReference type="InterPro" id="IPR036116">
    <property type="entry name" value="FN3_sf"/>
</dbReference>
<dbReference type="SMART" id="SM00060">
    <property type="entry name" value="FN3"/>
    <property type="match status" value="3"/>
</dbReference>
<dbReference type="OrthoDB" id="5504156at2"/>
<reference evidence="2 3" key="1">
    <citation type="submission" date="2016-10" db="EMBL/GenBank/DDBJ databases">
        <authorList>
            <person name="de Groot N.N."/>
        </authorList>
    </citation>
    <scope>NUCLEOTIDE SEQUENCE [LARGE SCALE GENOMIC DNA]</scope>
    <source>
        <strain evidence="2 3">DSM 9990</strain>
    </source>
</reference>
<dbReference type="AlphaFoldDB" id="A0A1I4W508"/>
<dbReference type="InterPro" id="IPR003961">
    <property type="entry name" value="FN3_dom"/>
</dbReference>
<gene>
    <name evidence="2" type="ORF">SAMN05660836_02608</name>
</gene>
<dbReference type="SUPFAM" id="SSF49265">
    <property type="entry name" value="Fibronectin type III"/>
    <property type="match status" value="1"/>
</dbReference>
<dbReference type="RefSeq" id="WP_093396414.1">
    <property type="nucleotide sequence ID" value="NZ_FOUU01000014.1"/>
</dbReference>
<keyword evidence="3" id="KW-1185">Reference proteome</keyword>
<name>A0A1I4W508_9BACT</name>
<accession>A0A1I4W508</accession>
<dbReference type="Proteomes" id="UP000199611">
    <property type="component" value="Unassembled WGS sequence"/>
</dbReference>
<evidence type="ECO:0000313" key="2">
    <source>
        <dbReference type="EMBL" id="SFN08641.1"/>
    </source>
</evidence>
<organism evidence="2 3">
    <name type="scientific">Thermodesulforhabdus norvegica</name>
    <dbReference type="NCBI Taxonomy" id="39841"/>
    <lineage>
        <taxon>Bacteria</taxon>
        <taxon>Pseudomonadati</taxon>
        <taxon>Thermodesulfobacteriota</taxon>
        <taxon>Syntrophobacteria</taxon>
        <taxon>Syntrophobacterales</taxon>
        <taxon>Thermodesulforhabdaceae</taxon>
        <taxon>Thermodesulforhabdus</taxon>
    </lineage>
</organism>
<dbReference type="EMBL" id="FOUU01000014">
    <property type="protein sequence ID" value="SFN08641.1"/>
    <property type="molecule type" value="Genomic_DNA"/>
</dbReference>
<evidence type="ECO:0000259" key="1">
    <source>
        <dbReference type="PROSITE" id="PS50853"/>
    </source>
</evidence>
<dbReference type="PROSITE" id="PS50853">
    <property type="entry name" value="FN3"/>
    <property type="match status" value="1"/>
</dbReference>
<dbReference type="Gene3D" id="2.60.40.10">
    <property type="entry name" value="Immunoglobulins"/>
    <property type="match status" value="2"/>
</dbReference>
<dbReference type="InterPro" id="IPR013783">
    <property type="entry name" value="Ig-like_fold"/>
</dbReference>
<proteinExistence type="predicted"/>
<dbReference type="PROSITE" id="PS51257">
    <property type="entry name" value="PROKAR_LIPOPROTEIN"/>
    <property type="match status" value="1"/>
</dbReference>
<evidence type="ECO:0000313" key="3">
    <source>
        <dbReference type="Proteomes" id="UP000199611"/>
    </source>
</evidence>